<dbReference type="GO" id="GO:0005044">
    <property type="term" value="F:scavenger receptor activity"/>
    <property type="evidence" value="ECO:0007669"/>
    <property type="project" value="InterPro"/>
</dbReference>
<keyword evidence="3" id="KW-1185">Reference proteome</keyword>
<keyword evidence="1" id="KW-0245">EGF-like domain</keyword>
<comment type="caution">
    <text evidence="2">The sequence shown here is derived from an EMBL/GenBank/DDBJ whole genome shotgun (WGS) entry which is preliminary data.</text>
</comment>
<organism evidence="2 3">
    <name type="scientific">Plakobranchus ocellatus</name>
    <dbReference type="NCBI Taxonomy" id="259542"/>
    <lineage>
        <taxon>Eukaryota</taxon>
        <taxon>Metazoa</taxon>
        <taxon>Spiralia</taxon>
        <taxon>Lophotrochozoa</taxon>
        <taxon>Mollusca</taxon>
        <taxon>Gastropoda</taxon>
        <taxon>Heterobranchia</taxon>
        <taxon>Euthyneura</taxon>
        <taxon>Panpulmonata</taxon>
        <taxon>Sacoglossa</taxon>
        <taxon>Placobranchoidea</taxon>
        <taxon>Plakobranchidae</taxon>
        <taxon>Plakobranchus</taxon>
    </lineage>
</organism>
<proteinExistence type="predicted"/>
<evidence type="ECO:0000313" key="3">
    <source>
        <dbReference type="Proteomes" id="UP000735302"/>
    </source>
</evidence>
<dbReference type="InterPro" id="IPR042635">
    <property type="entry name" value="MEGF10/SREC1/2-like"/>
</dbReference>
<evidence type="ECO:0000256" key="1">
    <source>
        <dbReference type="ARBA" id="ARBA00022536"/>
    </source>
</evidence>
<dbReference type="EMBL" id="BLXT01000807">
    <property type="protein sequence ID" value="GFN80208.1"/>
    <property type="molecule type" value="Genomic_DNA"/>
</dbReference>
<reference evidence="2 3" key="1">
    <citation type="journal article" date="2021" name="Elife">
        <title>Chloroplast acquisition without the gene transfer in kleptoplastic sea slugs, Plakobranchus ocellatus.</title>
        <authorList>
            <person name="Maeda T."/>
            <person name="Takahashi S."/>
            <person name="Yoshida T."/>
            <person name="Shimamura S."/>
            <person name="Takaki Y."/>
            <person name="Nagai Y."/>
            <person name="Toyoda A."/>
            <person name="Suzuki Y."/>
            <person name="Arimoto A."/>
            <person name="Ishii H."/>
            <person name="Satoh N."/>
            <person name="Nishiyama T."/>
            <person name="Hasebe M."/>
            <person name="Maruyama T."/>
            <person name="Minagawa J."/>
            <person name="Obokata J."/>
            <person name="Shigenobu S."/>
        </authorList>
    </citation>
    <scope>NUCLEOTIDE SEQUENCE [LARGE SCALE GENOMIC DNA]</scope>
</reference>
<dbReference type="PANTHER" id="PTHR24043:SF8">
    <property type="entry name" value="EGF-LIKE DOMAIN-CONTAINING PROTEIN"/>
    <property type="match status" value="1"/>
</dbReference>
<dbReference type="Gene3D" id="2.170.300.10">
    <property type="entry name" value="Tie2 ligand-binding domain superfamily"/>
    <property type="match status" value="1"/>
</dbReference>
<accession>A0AAV3YD68</accession>
<sequence>MFYSVTLTVCSIGTYGSNCLQKCSSHCGGPNNQCEPFYGTCNLGCETGFQPPLCDKVCPLGMYGSDCVLKCSSHCAGPYNRCDPFDGTCDQGCEPGYLPELCDKGEHDDF</sequence>
<dbReference type="PANTHER" id="PTHR24043">
    <property type="entry name" value="SCAVENGER RECEPTOR CLASS F"/>
    <property type="match status" value="1"/>
</dbReference>
<gene>
    <name evidence="2" type="ORF">PoB_000671400</name>
</gene>
<dbReference type="Proteomes" id="UP000735302">
    <property type="component" value="Unassembled WGS sequence"/>
</dbReference>
<name>A0AAV3YD68_9GAST</name>
<protein>
    <submittedName>
        <fullName evidence="2">Multiple epidermal growth factor-like domains 10</fullName>
    </submittedName>
</protein>
<dbReference type="AlphaFoldDB" id="A0AAV3YD68"/>
<evidence type="ECO:0000313" key="2">
    <source>
        <dbReference type="EMBL" id="GFN80208.1"/>
    </source>
</evidence>